<dbReference type="GO" id="GO:0030313">
    <property type="term" value="C:cell envelope"/>
    <property type="evidence" value="ECO:0007669"/>
    <property type="project" value="UniProtKB-SubCell"/>
</dbReference>
<keyword evidence="2 3" id="KW-0175">Coiled coil</keyword>
<dbReference type="InterPro" id="IPR050465">
    <property type="entry name" value="UPF0194_transport"/>
</dbReference>
<dbReference type="Gene3D" id="1.10.287.470">
    <property type="entry name" value="Helix hairpin bin"/>
    <property type="match status" value="1"/>
</dbReference>
<dbReference type="InterPro" id="IPR058639">
    <property type="entry name" value="BSH_YknX-like"/>
</dbReference>
<organism evidence="7 8">
    <name type="scientific">Candidatus Blautia merdavium</name>
    <dbReference type="NCBI Taxonomy" id="2838494"/>
    <lineage>
        <taxon>Bacteria</taxon>
        <taxon>Bacillati</taxon>
        <taxon>Bacillota</taxon>
        <taxon>Clostridia</taxon>
        <taxon>Lachnospirales</taxon>
        <taxon>Lachnospiraceae</taxon>
        <taxon>Blautia</taxon>
    </lineage>
</organism>
<dbReference type="SUPFAM" id="SSF111369">
    <property type="entry name" value="HlyD-like secretion proteins"/>
    <property type="match status" value="1"/>
</dbReference>
<evidence type="ECO:0000313" key="7">
    <source>
        <dbReference type="EMBL" id="HJC62356.1"/>
    </source>
</evidence>
<protein>
    <submittedName>
        <fullName evidence="7">Efflux RND transporter periplasmic adaptor subunit</fullName>
    </submittedName>
</protein>
<dbReference type="Pfam" id="PF25984">
    <property type="entry name" value="BSH_YknX"/>
    <property type="match status" value="1"/>
</dbReference>
<evidence type="ECO:0000313" key="8">
    <source>
        <dbReference type="Proteomes" id="UP000823886"/>
    </source>
</evidence>
<evidence type="ECO:0000256" key="4">
    <source>
        <dbReference type="SAM" id="MobiDB-lite"/>
    </source>
</evidence>
<dbReference type="PANTHER" id="PTHR32347">
    <property type="entry name" value="EFFLUX SYSTEM COMPONENT YKNX-RELATED"/>
    <property type="match status" value="1"/>
</dbReference>
<feature type="compositionally biased region" description="Acidic residues" evidence="4">
    <location>
        <begin position="403"/>
        <end position="459"/>
    </location>
</feature>
<feature type="domain" description="YknX-like barrel-sandwich hybrid" evidence="5">
    <location>
        <begin position="75"/>
        <end position="213"/>
    </location>
</feature>
<feature type="domain" description="YknX-like beta-barrel" evidence="6">
    <location>
        <begin position="220"/>
        <end position="308"/>
    </location>
</feature>
<dbReference type="AlphaFoldDB" id="A0A9D2PKT5"/>
<dbReference type="InterPro" id="IPR058636">
    <property type="entry name" value="Beta-barrel_YknX"/>
</dbReference>
<feature type="coiled-coil region" evidence="3">
    <location>
        <begin position="98"/>
        <end position="175"/>
    </location>
</feature>
<evidence type="ECO:0000259" key="6">
    <source>
        <dbReference type="Pfam" id="PF25990"/>
    </source>
</evidence>
<reference evidence="7" key="2">
    <citation type="submission" date="2021-04" db="EMBL/GenBank/DDBJ databases">
        <authorList>
            <person name="Gilroy R."/>
        </authorList>
    </citation>
    <scope>NUCLEOTIDE SEQUENCE</scope>
    <source>
        <strain evidence="7">ChiBcec2-3848</strain>
    </source>
</reference>
<dbReference type="Gene3D" id="2.40.50.100">
    <property type="match status" value="1"/>
</dbReference>
<evidence type="ECO:0000259" key="5">
    <source>
        <dbReference type="Pfam" id="PF25984"/>
    </source>
</evidence>
<comment type="subcellular location">
    <subcellularLocation>
        <location evidence="1">Cell envelope</location>
    </subcellularLocation>
</comment>
<name>A0A9D2PKT5_9FIRM</name>
<proteinExistence type="predicted"/>
<dbReference type="Gene3D" id="2.40.30.170">
    <property type="match status" value="1"/>
</dbReference>
<dbReference type="Proteomes" id="UP000823886">
    <property type="component" value="Unassembled WGS sequence"/>
</dbReference>
<dbReference type="PANTHER" id="PTHR32347:SF14">
    <property type="entry name" value="EFFLUX SYSTEM COMPONENT YKNX-RELATED"/>
    <property type="match status" value="1"/>
</dbReference>
<reference evidence="7" key="1">
    <citation type="journal article" date="2021" name="PeerJ">
        <title>Extensive microbial diversity within the chicken gut microbiome revealed by metagenomics and culture.</title>
        <authorList>
            <person name="Gilroy R."/>
            <person name="Ravi A."/>
            <person name="Getino M."/>
            <person name="Pursley I."/>
            <person name="Horton D.L."/>
            <person name="Alikhan N.F."/>
            <person name="Baker D."/>
            <person name="Gharbi K."/>
            <person name="Hall N."/>
            <person name="Watson M."/>
            <person name="Adriaenssens E.M."/>
            <person name="Foster-Nyarko E."/>
            <person name="Jarju S."/>
            <person name="Secka A."/>
            <person name="Antonio M."/>
            <person name="Oren A."/>
            <person name="Chaudhuri R.R."/>
            <person name="La Ragione R."/>
            <person name="Hildebrand F."/>
            <person name="Pallen M.J."/>
        </authorList>
    </citation>
    <scope>NUCLEOTIDE SEQUENCE</scope>
    <source>
        <strain evidence="7">ChiBcec2-3848</strain>
    </source>
</reference>
<evidence type="ECO:0000256" key="3">
    <source>
        <dbReference type="SAM" id="Coils"/>
    </source>
</evidence>
<evidence type="ECO:0000256" key="2">
    <source>
        <dbReference type="ARBA" id="ARBA00023054"/>
    </source>
</evidence>
<comment type="caution">
    <text evidence="7">The sequence shown here is derived from an EMBL/GenBank/DDBJ whole genome shotgun (WGS) entry which is preliminary data.</text>
</comment>
<sequence length="465" mass="51402">MEKKKKIILGAGAVILAGAVGAGVYFLQKDGEGENETLAYVTSVASMNDAVGAQKMAGVVESQKTQEIQKDSERQVKEILVKAGDEVDVGTPLFTYETSTLETELQQAQLDLERSDNEMANLRTQIDQLQKEKNNAGEEEQLSYTTQIQSAQMELKRSEYERKSKEVEKNRIQEKINNSTVTSEMKGVVKSVQNSGQEMNYSYDGSSQAFITILATGEYRVKGNVNEQNISEIVEGEQAIIRSRVDEDAIWRGTYTAVDTQNPSANNSSMMMYGISSDAEQTTSTSYHFYVNLESSQGLLLGQHVYIEKDTGMEAKKGSIWLDEAYIADVTEKPYVWVENEKGTLEKRTVILGAYDEAMMQYEIQEGLKKSDYVAYPQEFIEEGTKTTHDMAESMMSQTEGEALPEEGAEGLPEDGMEALPEDGTEILPEEGAEALPEEGAEMLPQEESDVQEGTEDAVPEGVGI</sequence>
<feature type="region of interest" description="Disordered" evidence="4">
    <location>
        <begin position="397"/>
        <end position="465"/>
    </location>
</feature>
<accession>A0A9D2PKT5</accession>
<evidence type="ECO:0000256" key="1">
    <source>
        <dbReference type="ARBA" id="ARBA00004196"/>
    </source>
</evidence>
<dbReference type="Gene3D" id="2.40.420.20">
    <property type="match status" value="1"/>
</dbReference>
<dbReference type="Pfam" id="PF25990">
    <property type="entry name" value="Beta-barrel_YknX"/>
    <property type="match status" value="1"/>
</dbReference>
<gene>
    <name evidence="7" type="ORF">H9753_01875</name>
</gene>
<dbReference type="EMBL" id="DWVZ01000022">
    <property type="protein sequence ID" value="HJC62356.1"/>
    <property type="molecule type" value="Genomic_DNA"/>
</dbReference>